<dbReference type="EMBL" id="CP111026">
    <property type="protein sequence ID" value="WAR27535.1"/>
    <property type="molecule type" value="Genomic_DNA"/>
</dbReference>
<comment type="cofactor">
    <cofactor evidence="1">
        <name>a divalent metal cation</name>
        <dbReference type="ChEBI" id="CHEBI:60240"/>
    </cofactor>
</comment>
<feature type="domain" description="DDE Tnp4" evidence="5">
    <location>
        <begin position="119"/>
        <end position="204"/>
    </location>
</feature>
<dbReference type="Proteomes" id="UP001164746">
    <property type="component" value="Chromosome 15"/>
</dbReference>
<reference evidence="6" key="1">
    <citation type="submission" date="2022-11" db="EMBL/GenBank/DDBJ databases">
        <title>Centuries of genome instability and evolution in soft-shell clam transmissible cancer (bioRxiv).</title>
        <authorList>
            <person name="Hart S.F.M."/>
            <person name="Yonemitsu M.A."/>
            <person name="Giersch R.M."/>
            <person name="Beal B.F."/>
            <person name="Arriagada G."/>
            <person name="Davis B.W."/>
            <person name="Ostrander E.A."/>
            <person name="Goff S.P."/>
            <person name="Metzger M.J."/>
        </authorList>
    </citation>
    <scope>NUCLEOTIDE SEQUENCE</scope>
    <source>
        <strain evidence="6">MELC-2E11</strain>
        <tissue evidence="6">Siphon/mantle</tissue>
    </source>
</reference>
<accession>A0ABY7FZA0</accession>
<gene>
    <name evidence="6" type="ORF">MAR_013239</name>
</gene>
<evidence type="ECO:0000256" key="1">
    <source>
        <dbReference type="ARBA" id="ARBA00001968"/>
    </source>
</evidence>
<feature type="coiled-coil region" evidence="3">
    <location>
        <begin position="25"/>
        <end position="66"/>
    </location>
</feature>
<dbReference type="PANTHER" id="PTHR23080:SF143">
    <property type="entry name" value="SI:DKEY-56D12.4"/>
    <property type="match status" value="1"/>
</dbReference>
<proteinExistence type="predicted"/>
<evidence type="ECO:0000256" key="3">
    <source>
        <dbReference type="SAM" id="Coils"/>
    </source>
</evidence>
<organism evidence="6 7">
    <name type="scientific">Mya arenaria</name>
    <name type="common">Soft-shell clam</name>
    <dbReference type="NCBI Taxonomy" id="6604"/>
    <lineage>
        <taxon>Eukaryota</taxon>
        <taxon>Metazoa</taxon>
        <taxon>Spiralia</taxon>
        <taxon>Lophotrochozoa</taxon>
        <taxon>Mollusca</taxon>
        <taxon>Bivalvia</taxon>
        <taxon>Autobranchia</taxon>
        <taxon>Heteroconchia</taxon>
        <taxon>Euheterodonta</taxon>
        <taxon>Imparidentia</taxon>
        <taxon>Neoheterodontei</taxon>
        <taxon>Myida</taxon>
        <taxon>Myoidea</taxon>
        <taxon>Myidae</taxon>
        <taxon>Mya</taxon>
    </lineage>
</organism>
<keyword evidence="3" id="KW-0175">Coiled coil</keyword>
<keyword evidence="7" id="KW-1185">Reference proteome</keyword>
<evidence type="ECO:0000313" key="6">
    <source>
        <dbReference type="EMBL" id="WAR27535.1"/>
    </source>
</evidence>
<dbReference type="InterPro" id="IPR027806">
    <property type="entry name" value="HARBI1_dom"/>
</dbReference>
<name>A0ABY7FZA0_MYAAR</name>
<protein>
    <recommendedName>
        <fullName evidence="5">DDE Tnp4 domain-containing protein</fullName>
    </recommendedName>
</protein>
<evidence type="ECO:0000256" key="2">
    <source>
        <dbReference type="ARBA" id="ARBA00022723"/>
    </source>
</evidence>
<keyword evidence="2" id="KW-0479">Metal-binding</keyword>
<dbReference type="Pfam" id="PF13359">
    <property type="entry name" value="DDE_Tnp_4"/>
    <property type="match status" value="1"/>
</dbReference>
<sequence length="211" mass="23899">MLGQDLPHPCDKGTYPGPDPLQREFDQLKADYSSLKIEYQRLICENRDLKDKMENEKFTYKNLSNNAITSLTGLPSVAVFLWLLTLMSGLVKPIGKLCRGDMILIVLMKLRLNLTNIDLAMRGFLISDELAAHGATLAIPPFARGKTQFSQQEVECARRLSKSRIHVERAIERVQRFQILKNTMPISLIRHADSILIICAVLTNLLPRLVN</sequence>
<evidence type="ECO:0000259" key="5">
    <source>
        <dbReference type="Pfam" id="PF13359"/>
    </source>
</evidence>
<feature type="region of interest" description="Disordered" evidence="4">
    <location>
        <begin position="1"/>
        <end position="20"/>
    </location>
</feature>
<evidence type="ECO:0000256" key="4">
    <source>
        <dbReference type="SAM" id="MobiDB-lite"/>
    </source>
</evidence>
<evidence type="ECO:0000313" key="7">
    <source>
        <dbReference type="Proteomes" id="UP001164746"/>
    </source>
</evidence>
<dbReference type="PANTHER" id="PTHR23080">
    <property type="entry name" value="THAP DOMAIN PROTEIN"/>
    <property type="match status" value="1"/>
</dbReference>